<dbReference type="RefSeq" id="WP_102214452.1">
    <property type="nucleotide sequence ID" value="NZ_PNHF01000032.1"/>
</dbReference>
<organism evidence="2 3">
    <name type="scientific">Corynebacterium xerosis</name>
    <dbReference type="NCBI Taxonomy" id="1725"/>
    <lineage>
        <taxon>Bacteria</taxon>
        <taxon>Bacillati</taxon>
        <taxon>Actinomycetota</taxon>
        <taxon>Actinomycetes</taxon>
        <taxon>Mycobacteriales</taxon>
        <taxon>Corynebacteriaceae</taxon>
        <taxon>Corynebacterium</taxon>
    </lineage>
</organism>
<proteinExistence type="predicted"/>
<keyword evidence="1" id="KW-0472">Membrane</keyword>
<evidence type="ECO:0000313" key="2">
    <source>
        <dbReference type="EMBL" id="PMC61355.1"/>
    </source>
</evidence>
<protein>
    <recommendedName>
        <fullName evidence="4">Serine hydrolase</fullName>
    </recommendedName>
</protein>
<dbReference type="EMBL" id="PNHF01000032">
    <property type="protein sequence ID" value="PMC61355.1"/>
    <property type="molecule type" value="Genomic_DNA"/>
</dbReference>
<evidence type="ECO:0000256" key="1">
    <source>
        <dbReference type="SAM" id="Phobius"/>
    </source>
</evidence>
<evidence type="ECO:0008006" key="4">
    <source>
        <dbReference type="Google" id="ProtNLM"/>
    </source>
</evidence>
<accession>A0A2N6SWA6</accession>
<sequence length="272" mass="29145">MRRDILPIPVLDDGEFDVDYATQVSYVHIPTGFRADSENADEIRTCLSICKIYIADHVYREGTDAQKDQATEMLQTSDDGIATRLYWAFPKSIRGVAERYGLEDTVGAPTWGKSTTTMHDVATFLAAKVEEGDFDDPVLAALADADPVAADGYAQDFGTDVLPGVMGTKFGWADERDSMNASASYGRDFVVAVNVIADADTTTEIVEDIFTAAPRGEFVIEDGELVAKAAGARQAAVTSTDDSSASAGDWIAGVLLLGSAAGILWALRGRNR</sequence>
<feature type="transmembrane region" description="Helical" evidence="1">
    <location>
        <begin position="250"/>
        <end position="267"/>
    </location>
</feature>
<dbReference type="Gene3D" id="3.40.710.10">
    <property type="entry name" value="DD-peptidase/beta-lactamase superfamily"/>
    <property type="match status" value="1"/>
</dbReference>
<reference evidence="2 3" key="1">
    <citation type="submission" date="2017-09" db="EMBL/GenBank/DDBJ databases">
        <title>Bacterial strain isolated from the female urinary microbiota.</title>
        <authorList>
            <person name="Thomas-White K."/>
            <person name="Kumar N."/>
            <person name="Forster S."/>
            <person name="Putonti C."/>
            <person name="Lawley T."/>
            <person name="Wolfe A.J."/>
        </authorList>
    </citation>
    <scope>NUCLEOTIDE SEQUENCE [LARGE SCALE GENOMIC DNA]</scope>
    <source>
        <strain evidence="2 3">UMB0908</strain>
    </source>
</reference>
<dbReference type="SUPFAM" id="SSF56601">
    <property type="entry name" value="beta-lactamase/transpeptidase-like"/>
    <property type="match status" value="1"/>
</dbReference>
<gene>
    <name evidence="2" type="ORF">CJ204_11485</name>
</gene>
<dbReference type="Proteomes" id="UP000235363">
    <property type="component" value="Unassembled WGS sequence"/>
</dbReference>
<evidence type="ECO:0000313" key="3">
    <source>
        <dbReference type="Proteomes" id="UP000235363"/>
    </source>
</evidence>
<keyword evidence="1" id="KW-0812">Transmembrane</keyword>
<dbReference type="InterPro" id="IPR012338">
    <property type="entry name" value="Beta-lactam/transpept-like"/>
</dbReference>
<keyword evidence="1" id="KW-1133">Transmembrane helix</keyword>
<dbReference type="AlphaFoldDB" id="A0A2N6SWA6"/>
<name>A0A2N6SWA6_9CORY</name>
<comment type="caution">
    <text evidence="2">The sequence shown here is derived from an EMBL/GenBank/DDBJ whole genome shotgun (WGS) entry which is preliminary data.</text>
</comment>